<evidence type="ECO:0000256" key="7">
    <source>
        <dbReference type="ARBA" id="ARBA00023242"/>
    </source>
</evidence>
<keyword evidence="7" id="KW-0539">Nucleus</keyword>
<feature type="region of interest" description="Disordered" evidence="8">
    <location>
        <begin position="61"/>
        <end position="81"/>
    </location>
</feature>
<feature type="compositionally biased region" description="Basic and acidic residues" evidence="8">
    <location>
        <begin position="64"/>
        <end position="74"/>
    </location>
</feature>
<feature type="compositionally biased region" description="Basic and acidic residues" evidence="8">
    <location>
        <begin position="14"/>
        <end position="44"/>
    </location>
</feature>
<feature type="domain" description="Pinin/SDK/MemA protein" evidence="9">
    <location>
        <begin position="42"/>
        <end position="168"/>
    </location>
</feature>
<dbReference type="InterPro" id="IPR039853">
    <property type="entry name" value="Pinin"/>
</dbReference>
<evidence type="ECO:0000313" key="10">
    <source>
        <dbReference type="EMBL" id="CAE0374204.1"/>
    </source>
</evidence>
<dbReference type="PANTHER" id="PTHR12707:SF0">
    <property type="entry name" value="PININ"/>
    <property type="match status" value="1"/>
</dbReference>
<dbReference type="AlphaFoldDB" id="A0A7S3NPT0"/>
<accession>A0A7S3NPT0</accession>
<comment type="subcellular location">
    <subcellularLocation>
        <location evidence="1">Nucleus</location>
    </subcellularLocation>
</comment>
<dbReference type="InterPro" id="IPR006786">
    <property type="entry name" value="Pinin_SDK_MemA"/>
</dbReference>
<protein>
    <recommendedName>
        <fullName evidence="9">Pinin/SDK/MemA protein domain-containing protein</fullName>
    </recommendedName>
</protein>
<dbReference type="EMBL" id="HBIJ01022883">
    <property type="protein sequence ID" value="CAE0374204.1"/>
    <property type="molecule type" value="Transcribed_RNA"/>
</dbReference>
<evidence type="ECO:0000256" key="4">
    <source>
        <dbReference type="ARBA" id="ARBA00023015"/>
    </source>
</evidence>
<dbReference type="GO" id="GO:0006397">
    <property type="term" value="P:mRNA processing"/>
    <property type="evidence" value="ECO:0007669"/>
    <property type="project" value="UniProtKB-KW"/>
</dbReference>
<dbReference type="Pfam" id="PF04696">
    <property type="entry name" value="Pinin_SDK_memA"/>
    <property type="match status" value="1"/>
</dbReference>
<sequence length="263" mass="31082">MGNSPLKPETYALSDHHHEQDEKKRRMKIEPQKPVKRRLDEAETARTRRLFGALVSHLGSAQKNLERDKTRRETQLQAESNVQERIQRESAQALKKSRQDWFQKHHEEMNERDRILTRLSKVEAQLLAKKYLRINTPLMHFCRTRANPSLCWLPAIHNEHSSRLLAISADAVRADLSARQAALQFYLTELENQLQVKLTKRTSLPYTDEHKNQEESVGINMRLSHDDNNYTKEHNNELYPHSDKEHGNEDFIDEYHHAKRRRC</sequence>
<dbReference type="PANTHER" id="PTHR12707">
    <property type="entry name" value="PINN"/>
    <property type="match status" value="1"/>
</dbReference>
<comment type="similarity">
    <text evidence="2">Belongs to the pinin family.</text>
</comment>
<evidence type="ECO:0000256" key="8">
    <source>
        <dbReference type="SAM" id="MobiDB-lite"/>
    </source>
</evidence>
<evidence type="ECO:0000259" key="9">
    <source>
        <dbReference type="Pfam" id="PF04696"/>
    </source>
</evidence>
<evidence type="ECO:0000256" key="5">
    <source>
        <dbReference type="ARBA" id="ARBA00023163"/>
    </source>
</evidence>
<name>A0A7S3NPT0_9STRA</name>
<keyword evidence="3" id="KW-0507">mRNA processing</keyword>
<keyword evidence="5" id="KW-0804">Transcription</keyword>
<keyword evidence="6" id="KW-0508">mRNA splicing</keyword>
<dbReference type="GO" id="GO:0071013">
    <property type="term" value="C:catalytic step 2 spliceosome"/>
    <property type="evidence" value="ECO:0007669"/>
    <property type="project" value="TreeGrafter"/>
</dbReference>
<evidence type="ECO:0000256" key="1">
    <source>
        <dbReference type="ARBA" id="ARBA00004123"/>
    </source>
</evidence>
<evidence type="ECO:0000256" key="6">
    <source>
        <dbReference type="ARBA" id="ARBA00023187"/>
    </source>
</evidence>
<evidence type="ECO:0000256" key="3">
    <source>
        <dbReference type="ARBA" id="ARBA00022664"/>
    </source>
</evidence>
<keyword evidence="4" id="KW-0805">Transcription regulation</keyword>
<reference evidence="10" key="1">
    <citation type="submission" date="2021-01" db="EMBL/GenBank/DDBJ databases">
        <authorList>
            <person name="Corre E."/>
            <person name="Pelletier E."/>
            <person name="Niang G."/>
            <person name="Scheremetjew M."/>
            <person name="Finn R."/>
            <person name="Kale V."/>
            <person name="Holt S."/>
            <person name="Cochrane G."/>
            <person name="Meng A."/>
            <person name="Brown T."/>
            <person name="Cohen L."/>
        </authorList>
    </citation>
    <scope>NUCLEOTIDE SEQUENCE</scope>
    <source>
        <strain evidence="10">CCMP1510</strain>
    </source>
</reference>
<organism evidence="10">
    <name type="scientific">Aureoumbra lagunensis</name>
    <dbReference type="NCBI Taxonomy" id="44058"/>
    <lineage>
        <taxon>Eukaryota</taxon>
        <taxon>Sar</taxon>
        <taxon>Stramenopiles</taxon>
        <taxon>Ochrophyta</taxon>
        <taxon>Pelagophyceae</taxon>
        <taxon>Pelagomonadales</taxon>
        <taxon>Aureoumbra</taxon>
    </lineage>
</organism>
<proteinExistence type="inferred from homology"/>
<feature type="region of interest" description="Disordered" evidence="8">
    <location>
        <begin position="1"/>
        <end position="44"/>
    </location>
</feature>
<feature type="region of interest" description="Disordered" evidence="8">
    <location>
        <begin position="225"/>
        <end position="250"/>
    </location>
</feature>
<gene>
    <name evidence="10" type="ORF">ALAG00032_LOCUS15007</name>
</gene>
<dbReference type="GO" id="GO:0008380">
    <property type="term" value="P:RNA splicing"/>
    <property type="evidence" value="ECO:0007669"/>
    <property type="project" value="UniProtKB-KW"/>
</dbReference>
<evidence type="ECO:0000256" key="2">
    <source>
        <dbReference type="ARBA" id="ARBA00010386"/>
    </source>
</evidence>